<comment type="catalytic activity">
    <reaction evidence="4">
        <text>RX + glutathione = an S-substituted glutathione + a halide anion + H(+)</text>
        <dbReference type="Rhea" id="RHEA:16437"/>
        <dbReference type="ChEBI" id="CHEBI:15378"/>
        <dbReference type="ChEBI" id="CHEBI:16042"/>
        <dbReference type="ChEBI" id="CHEBI:17792"/>
        <dbReference type="ChEBI" id="CHEBI:57925"/>
        <dbReference type="ChEBI" id="CHEBI:90779"/>
        <dbReference type="EC" id="2.5.1.18"/>
    </reaction>
</comment>
<feature type="domain" description="GST C-terminal" evidence="6">
    <location>
        <begin position="89"/>
        <end position="212"/>
    </location>
</feature>
<dbReference type="FunFam" id="3.40.30.10:FF:000016">
    <property type="entry name" value="Glutathione S-transferase F2"/>
    <property type="match status" value="1"/>
</dbReference>
<keyword evidence="8" id="KW-1185">Reference proteome</keyword>
<dbReference type="Pfam" id="PF00043">
    <property type="entry name" value="GST_C"/>
    <property type="match status" value="1"/>
</dbReference>
<dbReference type="EC" id="2.5.1.18" evidence="2"/>
<evidence type="ECO:0000256" key="3">
    <source>
        <dbReference type="ARBA" id="ARBA00022679"/>
    </source>
</evidence>
<dbReference type="GO" id="GO:0009636">
    <property type="term" value="P:response to toxic substance"/>
    <property type="evidence" value="ECO:0007669"/>
    <property type="project" value="UniProtKB-ARBA"/>
</dbReference>
<dbReference type="PANTHER" id="PTHR43900:SF3">
    <property type="entry name" value="GLUTATHIONE S-TRANSFERASE RHO"/>
    <property type="match status" value="1"/>
</dbReference>
<dbReference type="PROSITE" id="PS50404">
    <property type="entry name" value="GST_NTER"/>
    <property type="match status" value="1"/>
</dbReference>
<feature type="domain" description="GST N-terminal" evidence="5">
    <location>
        <begin position="1"/>
        <end position="82"/>
    </location>
</feature>
<evidence type="ECO:0000313" key="8">
    <source>
        <dbReference type="Proteomes" id="UP000076532"/>
    </source>
</evidence>
<gene>
    <name evidence="7" type="ORF">FIBSPDRAFT_777847</name>
</gene>
<accession>A0A166T3K7</accession>
<dbReference type="PANTHER" id="PTHR43900">
    <property type="entry name" value="GLUTATHIONE S-TRANSFERASE RHO"/>
    <property type="match status" value="1"/>
</dbReference>
<dbReference type="EMBL" id="KV417495">
    <property type="protein sequence ID" value="KZP30149.1"/>
    <property type="molecule type" value="Genomic_DNA"/>
</dbReference>
<dbReference type="Gene3D" id="3.40.30.10">
    <property type="entry name" value="Glutaredoxin"/>
    <property type="match status" value="1"/>
</dbReference>
<dbReference type="SFLD" id="SFLDG00358">
    <property type="entry name" value="Main_(cytGST)"/>
    <property type="match status" value="1"/>
</dbReference>
<evidence type="ECO:0000313" key="7">
    <source>
        <dbReference type="EMBL" id="KZP30149.1"/>
    </source>
</evidence>
<dbReference type="AlphaFoldDB" id="A0A166T3K7"/>
<dbReference type="SFLD" id="SFLDS00019">
    <property type="entry name" value="Glutathione_Transferase_(cytos"/>
    <property type="match status" value="1"/>
</dbReference>
<dbReference type="InterPro" id="IPR004046">
    <property type="entry name" value="GST_C"/>
</dbReference>
<evidence type="ECO:0000259" key="6">
    <source>
        <dbReference type="PROSITE" id="PS50405"/>
    </source>
</evidence>
<evidence type="ECO:0000256" key="2">
    <source>
        <dbReference type="ARBA" id="ARBA00012452"/>
    </source>
</evidence>
<dbReference type="SUPFAM" id="SSF52833">
    <property type="entry name" value="Thioredoxin-like"/>
    <property type="match status" value="1"/>
</dbReference>
<dbReference type="Proteomes" id="UP000076532">
    <property type="component" value="Unassembled WGS sequence"/>
</dbReference>
<dbReference type="InterPro" id="IPR010987">
    <property type="entry name" value="Glutathione-S-Trfase_C-like"/>
</dbReference>
<dbReference type="FunFam" id="1.20.1050.10:FF:000004">
    <property type="entry name" value="Glutathione S-transferase F2"/>
    <property type="match status" value="1"/>
</dbReference>
<dbReference type="GO" id="GO:0005737">
    <property type="term" value="C:cytoplasm"/>
    <property type="evidence" value="ECO:0007669"/>
    <property type="project" value="TreeGrafter"/>
</dbReference>
<evidence type="ECO:0000256" key="4">
    <source>
        <dbReference type="ARBA" id="ARBA00047960"/>
    </source>
</evidence>
<reference evidence="7 8" key="1">
    <citation type="journal article" date="2016" name="Mol. Biol. Evol.">
        <title>Comparative Genomics of Early-Diverging Mushroom-Forming Fungi Provides Insights into the Origins of Lignocellulose Decay Capabilities.</title>
        <authorList>
            <person name="Nagy L.G."/>
            <person name="Riley R."/>
            <person name="Tritt A."/>
            <person name="Adam C."/>
            <person name="Daum C."/>
            <person name="Floudas D."/>
            <person name="Sun H."/>
            <person name="Yadav J.S."/>
            <person name="Pangilinan J."/>
            <person name="Larsson K.H."/>
            <person name="Matsuura K."/>
            <person name="Barry K."/>
            <person name="Labutti K."/>
            <person name="Kuo R."/>
            <person name="Ohm R.A."/>
            <person name="Bhattacharya S.S."/>
            <person name="Shirouzu T."/>
            <person name="Yoshinaga Y."/>
            <person name="Martin F.M."/>
            <person name="Grigoriev I.V."/>
            <person name="Hibbett D.S."/>
        </authorList>
    </citation>
    <scope>NUCLEOTIDE SEQUENCE [LARGE SCALE GENOMIC DNA]</scope>
    <source>
        <strain evidence="7 8">CBS 109695</strain>
    </source>
</reference>
<name>A0A166T3K7_9AGAM</name>
<dbReference type="OrthoDB" id="249703at2759"/>
<protein>
    <recommendedName>
        <fullName evidence="2">glutathione transferase</fullName>
        <ecNumber evidence="2">2.5.1.18</ecNumber>
    </recommendedName>
</protein>
<proteinExistence type="inferred from homology"/>
<dbReference type="Gene3D" id="1.20.1050.10">
    <property type="match status" value="1"/>
</dbReference>
<dbReference type="STRING" id="436010.A0A166T3K7"/>
<dbReference type="InterPro" id="IPR036249">
    <property type="entry name" value="Thioredoxin-like_sf"/>
</dbReference>
<evidence type="ECO:0000259" key="5">
    <source>
        <dbReference type="PROSITE" id="PS50404"/>
    </source>
</evidence>
<dbReference type="SUPFAM" id="SSF47616">
    <property type="entry name" value="GST C-terminal domain-like"/>
    <property type="match status" value="1"/>
</dbReference>
<dbReference type="InterPro" id="IPR036282">
    <property type="entry name" value="Glutathione-S-Trfase_C_sf"/>
</dbReference>
<organism evidence="7 8">
    <name type="scientific">Athelia psychrophila</name>
    <dbReference type="NCBI Taxonomy" id="1759441"/>
    <lineage>
        <taxon>Eukaryota</taxon>
        <taxon>Fungi</taxon>
        <taxon>Dikarya</taxon>
        <taxon>Basidiomycota</taxon>
        <taxon>Agaricomycotina</taxon>
        <taxon>Agaricomycetes</taxon>
        <taxon>Agaricomycetidae</taxon>
        <taxon>Atheliales</taxon>
        <taxon>Atheliaceae</taxon>
        <taxon>Athelia</taxon>
    </lineage>
</organism>
<evidence type="ECO:0000256" key="1">
    <source>
        <dbReference type="ARBA" id="ARBA00010128"/>
    </source>
</evidence>
<dbReference type="GO" id="GO:0004364">
    <property type="term" value="F:glutathione transferase activity"/>
    <property type="evidence" value="ECO:0007669"/>
    <property type="project" value="UniProtKB-EC"/>
</dbReference>
<dbReference type="SFLD" id="SFLDG01154">
    <property type="entry name" value="Main.5:_Phi-like"/>
    <property type="match status" value="1"/>
</dbReference>
<sequence>MVLTLYGIPMSTCAQRVAVVLKEKDIPFTFVQIDMMKGEHKSPEFLAKQPFGQVPYIDDDGFVLYESRAIARYLAAKYPSKGPALLPTEPKANALFEQAASVEQSNFDGQATAIVAEKIFKKMYQGLDADEAKVAELTKTFAAKLDAYEAILSKQKYVAGDEITLADLFHLPYGSMVKGINPELFSSRPHVSKWFEGLQARPSWVALKDGVQ</sequence>
<dbReference type="InterPro" id="IPR004045">
    <property type="entry name" value="Glutathione_S-Trfase_N"/>
</dbReference>
<keyword evidence="3" id="KW-0808">Transferase</keyword>
<dbReference type="InterPro" id="IPR040079">
    <property type="entry name" value="Glutathione_S-Trfase"/>
</dbReference>
<dbReference type="PROSITE" id="PS50405">
    <property type="entry name" value="GST_CTER"/>
    <property type="match status" value="1"/>
</dbReference>
<dbReference type="GO" id="GO:0006749">
    <property type="term" value="P:glutathione metabolic process"/>
    <property type="evidence" value="ECO:0007669"/>
    <property type="project" value="TreeGrafter"/>
</dbReference>
<dbReference type="GO" id="GO:0043295">
    <property type="term" value="F:glutathione binding"/>
    <property type="evidence" value="ECO:0007669"/>
    <property type="project" value="TreeGrafter"/>
</dbReference>
<dbReference type="Pfam" id="PF02798">
    <property type="entry name" value="GST_N"/>
    <property type="match status" value="1"/>
</dbReference>
<comment type="similarity">
    <text evidence="1">Belongs to the GST superfamily. Phi family.</text>
</comment>
<dbReference type="CDD" id="cd03053">
    <property type="entry name" value="GST_N_Phi"/>
    <property type="match status" value="1"/>
</dbReference>